<gene>
    <name evidence="3" type="primary">bolA</name>
    <name evidence="3" type="ORF">REIFOR_02383</name>
</gene>
<organism evidence="3 4">
    <name type="scientific">Reinekea forsetii</name>
    <dbReference type="NCBI Taxonomy" id="1336806"/>
    <lineage>
        <taxon>Bacteria</taxon>
        <taxon>Pseudomonadati</taxon>
        <taxon>Pseudomonadota</taxon>
        <taxon>Gammaproteobacteria</taxon>
        <taxon>Oceanospirillales</taxon>
        <taxon>Saccharospirillaceae</taxon>
        <taxon>Reinekea</taxon>
    </lineage>
</organism>
<dbReference type="InterPro" id="IPR050961">
    <property type="entry name" value="BolA/IbaG_stress_morph_reg"/>
</dbReference>
<keyword evidence="3" id="KW-0132">Cell division</keyword>
<dbReference type="InterPro" id="IPR036065">
    <property type="entry name" value="BolA-like_sf"/>
</dbReference>
<evidence type="ECO:0000313" key="4">
    <source>
        <dbReference type="Proteomes" id="UP000229757"/>
    </source>
</evidence>
<dbReference type="KEGG" id="rfo:REIFOR_02383"/>
<dbReference type="PIRSF" id="PIRSF003113">
    <property type="entry name" value="BolA"/>
    <property type="match status" value="1"/>
</dbReference>
<evidence type="ECO:0000256" key="2">
    <source>
        <dbReference type="RuleBase" id="RU003860"/>
    </source>
</evidence>
<dbReference type="AlphaFoldDB" id="A0A2K8KS08"/>
<dbReference type="Pfam" id="PF01722">
    <property type="entry name" value="BolA"/>
    <property type="match status" value="1"/>
</dbReference>
<sequence>MTVDDVTALLDIAFPDAQIAVEGEGAKFALSIVAEAFAGKRPVPRQQMVYAVLNDQIASGEIHAVSMKLQSPSEVS</sequence>
<dbReference type="SUPFAM" id="SSF82657">
    <property type="entry name" value="BolA-like"/>
    <property type="match status" value="1"/>
</dbReference>
<keyword evidence="3" id="KW-0131">Cell cycle</keyword>
<dbReference type="PANTHER" id="PTHR46229:SF4">
    <property type="entry name" value="ACID STRESS PROTEIN IBAG"/>
    <property type="match status" value="1"/>
</dbReference>
<dbReference type="InterPro" id="IPR002634">
    <property type="entry name" value="BolA"/>
</dbReference>
<name>A0A2K8KS08_9GAMM</name>
<evidence type="ECO:0000256" key="1">
    <source>
        <dbReference type="ARBA" id="ARBA00005578"/>
    </source>
</evidence>
<accession>A0A2K8KS08</accession>
<dbReference type="Gene3D" id="3.30.300.90">
    <property type="entry name" value="BolA-like"/>
    <property type="match status" value="1"/>
</dbReference>
<dbReference type="EMBL" id="CP011797">
    <property type="protein sequence ID" value="ATX77508.1"/>
    <property type="molecule type" value="Genomic_DNA"/>
</dbReference>
<proteinExistence type="inferred from homology"/>
<dbReference type="OrthoDB" id="9812890at2"/>
<reference evidence="3 4" key="1">
    <citation type="journal article" date="2017" name="Environ. Microbiol.">
        <title>Genomic and physiological analyses of 'Reinekea forsetii' reveal a versatile opportunistic lifestyle during spring algae blooms.</title>
        <authorList>
            <person name="Avci B."/>
            <person name="Hahnke R.L."/>
            <person name="Chafee M."/>
            <person name="Fischer T."/>
            <person name="Gruber-Vodicka H."/>
            <person name="Tegetmeyer H.E."/>
            <person name="Harder J."/>
            <person name="Fuchs B.M."/>
            <person name="Amann R.I."/>
            <person name="Teeling H."/>
        </authorList>
    </citation>
    <scope>NUCLEOTIDE SEQUENCE [LARGE SCALE GENOMIC DNA]</scope>
    <source>
        <strain evidence="3 4">Hel1_31_D35</strain>
    </source>
</reference>
<dbReference type="Proteomes" id="UP000229757">
    <property type="component" value="Chromosome"/>
</dbReference>
<comment type="similarity">
    <text evidence="1 2">Belongs to the BolA/IbaG family.</text>
</comment>
<keyword evidence="4" id="KW-1185">Reference proteome</keyword>
<dbReference type="PANTHER" id="PTHR46229">
    <property type="entry name" value="BOLA TRANSCRIPTION REGULATOR"/>
    <property type="match status" value="1"/>
</dbReference>
<dbReference type="GO" id="GO:0051301">
    <property type="term" value="P:cell division"/>
    <property type="evidence" value="ECO:0007669"/>
    <property type="project" value="UniProtKB-KW"/>
</dbReference>
<dbReference type="RefSeq" id="WP_100257763.1">
    <property type="nucleotide sequence ID" value="NZ_CP011797.1"/>
</dbReference>
<evidence type="ECO:0000313" key="3">
    <source>
        <dbReference type="EMBL" id="ATX77508.1"/>
    </source>
</evidence>
<protein>
    <submittedName>
        <fullName evidence="3">Cell division protein BolA</fullName>
    </submittedName>
</protein>